<sequence length="89" mass="8955">MSIVPSRHAVVACFAVCVCAIVCGCGKQETASEPSATPAMSATNATEATSELQDWAKQATAGASDPAARAAVARVASEPLVTPVIHTVD</sequence>
<reference evidence="2" key="1">
    <citation type="submission" date="2022-09" db="EMBL/GenBank/DDBJ databases">
        <title>Isolation and characterization of 3-chlorobenzoate degrading bacteria from soils in Shizuoka.</title>
        <authorList>
            <person name="Ifat A."/>
            <person name="Ogawa N."/>
            <person name="Kimbara K."/>
            <person name="Moriuchi R."/>
            <person name="Dohra H."/>
            <person name="Shintani M."/>
        </authorList>
    </citation>
    <scope>NUCLEOTIDE SEQUENCE</scope>
    <source>
        <strain evidence="2">19CS4-2</strain>
    </source>
</reference>
<comment type="caution">
    <text evidence="2">The sequence shown here is derived from an EMBL/GenBank/DDBJ whole genome shotgun (WGS) entry which is preliminary data.</text>
</comment>
<protein>
    <recommendedName>
        <fullName evidence="4">Lipoprotein</fullName>
    </recommendedName>
</protein>
<dbReference type="AlphaFoldDB" id="A0AA37IIW7"/>
<feature type="compositionally biased region" description="Polar residues" evidence="1">
    <location>
        <begin position="31"/>
        <end position="52"/>
    </location>
</feature>
<dbReference type="Proteomes" id="UP001055111">
    <property type="component" value="Unassembled WGS sequence"/>
</dbReference>
<gene>
    <name evidence="2" type="ORF">CBA19CS42_33530</name>
</gene>
<dbReference type="PROSITE" id="PS51257">
    <property type="entry name" value="PROKAR_LIPOPROTEIN"/>
    <property type="match status" value="1"/>
</dbReference>
<evidence type="ECO:0000313" key="2">
    <source>
        <dbReference type="EMBL" id="GJH29544.1"/>
    </source>
</evidence>
<dbReference type="RefSeq" id="WP_238216919.1">
    <property type="nucleotide sequence ID" value="NZ_BPUS01000024.1"/>
</dbReference>
<evidence type="ECO:0000256" key="1">
    <source>
        <dbReference type="SAM" id="MobiDB-lite"/>
    </source>
</evidence>
<proteinExistence type="predicted"/>
<evidence type="ECO:0008006" key="4">
    <source>
        <dbReference type="Google" id="ProtNLM"/>
    </source>
</evidence>
<accession>A0AA37IIW7</accession>
<feature type="region of interest" description="Disordered" evidence="1">
    <location>
        <begin position="31"/>
        <end position="61"/>
    </location>
</feature>
<organism evidence="2 3">
    <name type="scientific">Caballeronia novacaledonica</name>
    <dbReference type="NCBI Taxonomy" id="1544861"/>
    <lineage>
        <taxon>Bacteria</taxon>
        <taxon>Pseudomonadati</taxon>
        <taxon>Pseudomonadota</taxon>
        <taxon>Betaproteobacteria</taxon>
        <taxon>Burkholderiales</taxon>
        <taxon>Burkholderiaceae</taxon>
        <taxon>Caballeronia</taxon>
    </lineage>
</organism>
<dbReference type="EMBL" id="BPUS01000024">
    <property type="protein sequence ID" value="GJH29544.1"/>
    <property type="molecule type" value="Genomic_DNA"/>
</dbReference>
<name>A0AA37IIW7_9BURK</name>
<evidence type="ECO:0000313" key="3">
    <source>
        <dbReference type="Proteomes" id="UP001055111"/>
    </source>
</evidence>